<dbReference type="InterPro" id="IPR050621">
    <property type="entry name" value="Tudor_domain_containing"/>
</dbReference>
<dbReference type="InterPro" id="IPR002999">
    <property type="entry name" value="Tudor"/>
</dbReference>
<dbReference type="GO" id="GO:0046872">
    <property type="term" value="F:metal ion binding"/>
    <property type="evidence" value="ECO:0007669"/>
    <property type="project" value="InterPro"/>
</dbReference>
<dbReference type="GO" id="GO:0005737">
    <property type="term" value="C:cytoplasm"/>
    <property type="evidence" value="ECO:0007669"/>
    <property type="project" value="UniProtKB-ARBA"/>
</dbReference>
<dbReference type="PANTHER" id="PTHR22948">
    <property type="entry name" value="TUDOR DOMAIN CONTAINING PROTEIN"/>
    <property type="match status" value="1"/>
</dbReference>
<evidence type="ECO:0000313" key="2">
    <source>
        <dbReference type="Proteomes" id="UP000076408"/>
    </source>
</evidence>
<evidence type="ECO:0000313" key="1">
    <source>
        <dbReference type="EnsemblMetazoa" id="ASTEI00694-PA"/>
    </source>
</evidence>
<protein>
    <submittedName>
        <fullName evidence="1">Uncharacterized protein</fullName>
    </submittedName>
</protein>
<dbReference type="InterPro" id="IPR000571">
    <property type="entry name" value="Znf_CCCH"/>
</dbReference>
<dbReference type="AlphaFoldDB" id="A0A182XWV8"/>
<sequence>MAAYEQLWDVSYEYLEKHAVFVNAITNLMLEKARHLRHYIFGNGLDKRAVFQEDFKAAHDELQKMTKTLQTVVNDWKDLFADESASLCKPNATVPLQTAELHNDLTVEYIKPTLDYATNQNIKLVVTYIPPSPGTFYAMDESRKNDFRDSLMPMQKAVKTLLNQTPSPGVMFLVYLDSLWHRVVCHVSTDDKNALELYLLDLGETLPYEELLPKAMLPAEFCKLPAFAIKCALAPNQPGSLPFKQYDTVDCKVVAVKNDLLVLQHEAGGQEAPQYAITRDTFTEAELEQLDDISSSTTNAMKAVLGYIPKDDEVLCKHYDPDTKGCFKGGSCRFRHAPKDPDGWTVEKDTVSVTIPAQMEIPLPNTYITLYPTCIVDVDLFYAHIAGDEENYRRYEQLMAEMNDPAVVANYKTLKLAPGKCGFPLLSLGELVIAKYDDVWFRAVVCDVYDAKVSVFYVDYGNTATVGTNEVRRWEERFKYLPYQAVCCRIANIQRLKPCLLEGIQQLQEYILDQYIKTLIVDNKHPWEVIMYGPDGDDIGKRLVMSKMALPRKPATFDDDSYIPG</sequence>
<dbReference type="VEuPathDB" id="VectorBase:ASTEI20_039772"/>
<dbReference type="VEuPathDB" id="VectorBase:ASTEI00694"/>
<dbReference type="VEuPathDB" id="VectorBase:ASTE008918"/>
<dbReference type="Pfam" id="PF00567">
    <property type="entry name" value="TUDOR"/>
    <property type="match status" value="2"/>
</dbReference>
<dbReference type="InterPro" id="IPR035437">
    <property type="entry name" value="SNase_OB-fold_sf"/>
</dbReference>
<dbReference type="PROSITE" id="PS50103">
    <property type="entry name" value="ZF_C3H1"/>
    <property type="match status" value="1"/>
</dbReference>
<dbReference type="EnsemblMetazoa" id="ASTEI00694-RA">
    <property type="protein sequence ID" value="ASTEI00694-PA"/>
    <property type="gene ID" value="ASTEI00694"/>
</dbReference>
<dbReference type="OMA" id="EFYMIDQ"/>
<name>A0A182XWV8_ANOST</name>
<dbReference type="STRING" id="30069.A0A182XWV8"/>
<dbReference type="SUPFAM" id="SSF63748">
    <property type="entry name" value="Tudor/PWWP/MBT"/>
    <property type="match status" value="2"/>
</dbReference>
<dbReference type="Gene3D" id="2.30.30.140">
    <property type="match status" value="2"/>
</dbReference>
<dbReference type="Gene3D" id="2.40.50.90">
    <property type="match status" value="1"/>
</dbReference>
<accession>A0A182XWV8</accession>
<reference evidence="1" key="2">
    <citation type="submission" date="2020-05" db="UniProtKB">
        <authorList>
            <consortium name="EnsemblMetazoa"/>
        </authorList>
    </citation>
    <scope>IDENTIFICATION</scope>
    <source>
        <strain evidence="1">Indian</strain>
    </source>
</reference>
<keyword evidence="2" id="KW-1185">Reference proteome</keyword>
<reference evidence="2" key="1">
    <citation type="journal article" date="2014" name="Genome Biol.">
        <title>Genome analysis of a major urban malaria vector mosquito, Anopheles stephensi.</title>
        <authorList>
            <person name="Jiang X."/>
            <person name="Peery A."/>
            <person name="Hall A.B."/>
            <person name="Sharma A."/>
            <person name="Chen X.G."/>
            <person name="Waterhouse R.M."/>
            <person name="Komissarov A."/>
            <person name="Riehle M.M."/>
            <person name="Shouche Y."/>
            <person name="Sharakhova M.V."/>
            <person name="Lawson D."/>
            <person name="Pakpour N."/>
            <person name="Arensburger P."/>
            <person name="Davidson V.L."/>
            <person name="Eiglmeier K."/>
            <person name="Emrich S."/>
            <person name="George P."/>
            <person name="Kennedy R.C."/>
            <person name="Mane S.P."/>
            <person name="Maslen G."/>
            <person name="Oringanje C."/>
            <person name="Qi Y."/>
            <person name="Settlage R."/>
            <person name="Tojo M."/>
            <person name="Tubio J.M."/>
            <person name="Unger M.F."/>
            <person name="Wang B."/>
            <person name="Vernick K.D."/>
            <person name="Ribeiro J.M."/>
            <person name="James A.A."/>
            <person name="Michel K."/>
            <person name="Riehle M.A."/>
            <person name="Luckhart S."/>
            <person name="Sharakhov I.V."/>
            <person name="Tu Z."/>
        </authorList>
    </citation>
    <scope>NUCLEOTIDE SEQUENCE [LARGE SCALE GENOMIC DNA]</scope>
    <source>
        <strain evidence="2">Indian</strain>
    </source>
</reference>
<proteinExistence type="predicted"/>
<dbReference type="PANTHER" id="PTHR22948:SF72">
    <property type="entry name" value="TUDOR DOMAIN-CONTAINING PROTEIN"/>
    <property type="match status" value="1"/>
</dbReference>
<dbReference type="SMART" id="SM00333">
    <property type="entry name" value="TUDOR"/>
    <property type="match status" value="2"/>
</dbReference>
<organism evidence="1 2">
    <name type="scientific">Anopheles stephensi</name>
    <name type="common">Indo-Pakistan malaria mosquito</name>
    <dbReference type="NCBI Taxonomy" id="30069"/>
    <lineage>
        <taxon>Eukaryota</taxon>
        <taxon>Metazoa</taxon>
        <taxon>Ecdysozoa</taxon>
        <taxon>Arthropoda</taxon>
        <taxon>Hexapoda</taxon>
        <taxon>Insecta</taxon>
        <taxon>Pterygota</taxon>
        <taxon>Neoptera</taxon>
        <taxon>Endopterygota</taxon>
        <taxon>Diptera</taxon>
        <taxon>Nematocera</taxon>
        <taxon>Culicoidea</taxon>
        <taxon>Culicidae</taxon>
        <taxon>Anophelinae</taxon>
        <taxon>Anopheles</taxon>
    </lineage>
</organism>
<dbReference type="PROSITE" id="PS50304">
    <property type="entry name" value="TUDOR"/>
    <property type="match status" value="1"/>
</dbReference>
<dbReference type="Proteomes" id="UP000076408">
    <property type="component" value="Unassembled WGS sequence"/>
</dbReference>